<dbReference type="InterPro" id="IPR036812">
    <property type="entry name" value="NAD(P)_OxRdtase_dom_sf"/>
</dbReference>
<dbReference type="InterPro" id="IPR053135">
    <property type="entry name" value="AKR2_Oxidoreductase"/>
</dbReference>
<keyword evidence="1" id="KW-0479">Metal-binding</keyword>
<dbReference type="GO" id="GO:0051536">
    <property type="term" value="F:iron-sulfur cluster binding"/>
    <property type="evidence" value="ECO:0007669"/>
    <property type="project" value="UniProtKB-KW"/>
</dbReference>
<protein>
    <submittedName>
        <fullName evidence="5">Aldo/keto reductase</fullName>
    </submittedName>
</protein>
<evidence type="ECO:0000256" key="2">
    <source>
        <dbReference type="ARBA" id="ARBA00023004"/>
    </source>
</evidence>
<dbReference type="InterPro" id="IPR017900">
    <property type="entry name" value="4Fe4S_Fe_S_CS"/>
</dbReference>
<keyword evidence="3" id="KW-0411">Iron-sulfur</keyword>
<accession>A0A7M2RJH7</accession>
<evidence type="ECO:0000259" key="4">
    <source>
        <dbReference type="PROSITE" id="PS51379"/>
    </source>
</evidence>
<name>A0A7M2RJH7_9FIRM</name>
<dbReference type="GO" id="GO:0016491">
    <property type="term" value="F:oxidoreductase activity"/>
    <property type="evidence" value="ECO:0007669"/>
    <property type="project" value="InterPro"/>
</dbReference>
<evidence type="ECO:0000313" key="5">
    <source>
        <dbReference type="EMBL" id="QOV20288.1"/>
    </source>
</evidence>
<dbReference type="CDD" id="cd19096">
    <property type="entry name" value="AKR_Fe-S_oxidoreductase"/>
    <property type="match status" value="1"/>
</dbReference>
<feature type="domain" description="4Fe-4S ferredoxin-type" evidence="4">
    <location>
        <begin position="335"/>
        <end position="363"/>
    </location>
</feature>
<dbReference type="PANTHER" id="PTHR43312">
    <property type="entry name" value="D-THREO-ALDOSE 1-DEHYDROGENASE"/>
    <property type="match status" value="1"/>
</dbReference>
<organism evidence="5 6">
    <name type="scientific">Blautia liquoris</name>
    <dbReference type="NCBI Taxonomy" id="2779518"/>
    <lineage>
        <taxon>Bacteria</taxon>
        <taxon>Bacillati</taxon>
        <taxon>Bacillota</taxon>
        <taxon>Clostridia</taxon>
        <taxon>Lachnospirales</taxon>
        <taxon>Lachnospiraceae</taxon>
        <taxon>Blautia</taxon>
    </lineage>
</organism>
<dbReference type="PROSITE" id="PS00198">
    <property type="entry name" value="4FE4S_FER_1"/>
    <property type="match status" value="1"/>
</dbReference>
<dbReference type="AlphaFoldDB" id="A0A7M2RJH7"/>
<evidence type="ECO:0000256" key="3">
    <source>
        <dbReference type="ARBA" id="ARBA00023014"/>
    </source>
</evidence>
<evidence type="ECO:0000313" key="6">
    <source>
        <dbReference type="Proteomes" id="UP000593601"/>
    </source>
</evidence>
<dbReference type="Gene3D" id="3.20.20.100">
    <property type="entry name" value="NADP-dependent oxidoreductase domain"/>
    <property type="match status" value="1"/>
</dbReference>
<dbReference type="KEGG" id="bliq:INP51_04890"/>
<dbReference type="InterPro" id="IPR023210">
    <property type="entry name" value="NADP_OxRdtase_dom"/>
</dbReference>
<dbReference type="Pfam" id="PF00248">
    <property type="entry name" value="Aldo_ket_red"/>
    <property type="match status" value="1"/>
</dbReference>
<dbReference type="EMBL" id="CP063304">
    <property type="protein sequence ID" value="QOV20288.1"/>
    <property type="molecule type" value="Genomic_DNA"/>
</dbReference>
<dbReference type="Pfam" id="PF13534">
    <property type="entry name" value="Fer4_17"/>
    <property type="match status" value="1"/>
</dbReference>
<keyword evidence="2" id="KW-0408">Iron</keyword>
<dbReference type="SUPFAM" id="SSF46548">
    <property type="entry name" value="alpha-helical ferredoxin"/>
    <property type="match status" value="1"/>
</dbReference>
<reference evidence="5 6" key="1">
    <citation type="submission" date="2020-10" db="EMBL/GenBank/DDBJ databases">
        <title>Blautia liquoris sp.nov., isolated from the mud in a fermentation cellar used for the production of Chinese strong-flavoured liquor.</title>
        <authorList>
            <person name="Lu L."/>
        </authorList>
    </citation>
    <scope>NUCLEOTIDE SEQUENCE [LARGE SCALE GENOMIC DNA]</scope>
    <source>
        <strain evidence="5 6">LZLJ-3</strain>
    </source>
</reference>
<proteinExistence type="predicted"/>
<dbReference type="InterPro" id="IPR017896">
    <property type="entry name" value="4Fe4S_Fe-S-bd"/>
</dbReference>
<dbReference type="RefSeq" id="WP_193736608.1">
    <property type="nucleotide sequence ID" value="NZ_CP063304.1"/>
</dbReference>
<keyword evidence="6" id="KW-1185">Reference proteome</keyword>
<dbReference type="SUPFAM" id="SSF51430">
    <property type="entry name" value="NAD(P)-linked oxidoreductase"/>
    <property type="match status" value="1"/>
</dbReference>
<gene>
    <name evidence="5" type="ORF">INP51_04890</name>
</gene>
<dbReference type="Proteomes" id="UP000593601">
    <property type="component" value="Chromosome"/>
</dbReference>
<dbReference type="InterPro" id="IPR020471">
    <property type="entry name" value="AKR"/>
</dbReference>
<sequence>MKYRKFGKTGAEVSVLGVGGMRFPTKKVNDKEVIDQKRAIGMIRTAIDGGVNYLDTAYSYHNGESEILYKNALKDGYRDKVYIADKSPVWLIKKAEDFDTLLDEQLKRLGVDSIDFYLLHGLDRPRFEELVKKFDLTGRMQKAKEAGKIKHLGFSFHDDLDTFKDIIDYYDGWEFCQIQYNYVDVNYQAGREGLKYASDKGLGVVIMEPLRGGKLADVAPHLAETFKVEKKPVEWALDFLWDQPEVSLLLSGMSNEQQVRDNLIYASRSSAGMLSEKEREIFPKAKEIFDTMALVGCTKCRYCMPCPSGIDIPGIFAIYNGTAVTGEDKAKKEYAELETKADACVKCRKCEKACPQHIKVSSLMEKLAVSLQ</sequence>
<evidence type="ECO:0000256" key="1">
    <source>
        <dbReference type="ARBA" id="ARBA00022723"/>
    </source>
</evidence>
<dbReference type="PANTHER" id="PTHR43312:SF2">
    <property type="entry name" value="OXIDOREDUCTASE"/>
    <property type="match status" value="1"/>
</dbReference>
<dbReference type="PRINTS" id="PR00069">
    <property type="entry name" value="ALDKETRDTASE"/>
</dbReference>
<dbReference type="PROSITE" id="PS51379">
    <property type="entry name" value="4FE4S_FER_2"/>
    <property type="match status" value="1"/>
</dbReference>
<dbReference type="GO" id="GO:0046872">
    <property type="term" value="F:metal ion binding"/>
    <property type="evidence" value="ECO:0007669"/>
    <property type="project" value="UniProtKB-KW"/>
</dbReference>